<sequence>MSKNAVAFTVTGPHIQLTAAALASLCQTHRAPEHLDVLIVAAGLGSADIAAIRRLPQLFGRPNIFVTVWQPPAQVNQIHPVAASPRFPAMTFWRLLVPAYFPQFDRILYTDNDVLFCQDVSTLFPLLPDTEPVAAVPDFYYHALANMPQMAAHFGLATSRDYVNSGVILFNVARFNALFPPAAIIAAANANRDNYPDQAVLNRITAGHLVPLPLTVNYQKDDHWLNDWAKTAAPAHYPEFAAARQQVAIRHFVEFGTDSLPWQHIALRDPWEAQWWQTMNAVKERLQQDTE</sequence>
<dbReference type="RefSeq" id="WP_022530153.1">
    <property type="nucleotide sequence ID" value="NZ_KI271596.1"/>
</dbReference>
<dbReference type="STRING" id="1231336.L248_0821"/>
<dbReference type="GO" id="GO:0016757">
    <property type="term" value="F:glycosyltransferase activity"/>
    <property type="evidence" value="ECO:0007669"/>
    <property type="project" value="InterPro"/>
</dbReference>
<dbReference type="InterPro" id="IPR002495">
    <property type="entry name" value="Glyco_trans_8"/>
</dbReference>
<dbReference type="Pfam" id="PF01501">
    <property type="entry name" value="Glyco_transf_8"/>
    <property type="match status" value="1"/>
</dbReference>
<dbReference type="AlphaFoldDB" id="U4TI98"/>
<accession>U4TI98</accession>
<name>U4TI98_9LACO</name>
<dbReference type="eggNOG" id="COG1442">
    <property type="taxonomic scope" value="Bacteria"/>
</dbReference>
<dbReference type="SUPFAM" id="SSF53448">
    <property type="entry name" value="Nucleotide-diphospho-sugar transferases"/>
    <property type="match status" value="1"/>
</dbReference>
<dbReference type="EMBL" id="KI271596">
    <property type="protein sequence ID" value="ERL64526.1"/>
    <property type="molecule type" value="Genomic_DNA"/>
</dbReference>
<dbReference type="Gene3D" id="3.90.550.10">
    <property type="entry name" value="Spore Coat Polysaccharide Biosynthesis Protein SpsA, Chain A"/>
    <property type="match status" value="1"/>
</dbReference>
<dbReference type="Proteomes" id="UP000030647">
    <property type="component" value="Unassembled WGS sequence"/>
</dbReference>
<evidence type="ECO:0000313" key="2">
    <source>
        <dbReference type="Proteomes" id="UP000030647"/>
    </source>
</evidence>
<dbReference type="InterPro" id="IPR029044">
    <property type="entry name" value="Nucleotide-diphossugar_trans"/>
</dbReference>
<protein>
    <submittedName>
        <fullName evidence="1">Uncharacterized protein</fullName>
    </submittedName>
</protein>
<keyword evidence="2" id="KW-1185">Reference proteome</keyword>
<dbReference type="HOGENOM" id="CLU_050833_3_0_9"/>
<dbReference type="OrthoDB" id="2291894at2"/>
<organism evidence="1 2">
    <name type="scientific">Schleiferilactobacillus shenzhenensis LY-73</name>
    <dbReference type="NCBI Taxonomy" id="1231336"/>
    <lineage>
        <taxon>Bacteria</taxon>
        <taxon>Bacillati</taxon>
        <taxon>Bacillota</taxon>
        <taxon>Bacilli</taxon>
        <taxon>Lactobacillales</taxon>
        <taxon>Lactobacillaceae</taxon>
        <taxon>Schleiferilactobacillus</taxon>
    </lineage>
</organism>
<reference evidence="2" key="1">
    <citation type="journal article" date="2013" name="Genome Announc.">
        <title>Whole-Genome Sequencing of Lactobacillus shenzhenensis Strain LY-73T.</title>
        <authorList>
            <person name="Lin Z."/>
            <person name="Liu Z."/>
            <person name="Yang R."/>
            <person name="Zou Y."/>
            <person name="Wan D."/>
            <person name="Chen J."/>
            <person name="Guo M."/>
            <person name="Zhao J."/>
            <person name="Fang C."/>
            <person name="Yang R."/>
            <person name="Liu F."/>
        </authorList>
    </citation>
    <scope>NUCLEOTIDE SEQUENCE [LARGE SCALE GENOMIC DNA]</scope>
    <source>
        <strain evidence="2">LY-73</strain>
    </source>
</reference>
<evidence type="ECO:0000313" key="1">
    <source>
        <dbReference type="EMBL" id="ERL64526.1"/>
    </source>
</evidence>
<proteinExistence type="predicted"/>
<gene>
    <name evidence="1" type="ORF">L248_0821</name>
</gene>